<dbReference type="Pfam" id="PF03061">
    <property type="entry name" value="4HBT"/>
    <property type="match status" value="1"/>
</dbReference>
<reference evidence="2 3" key="1">
    <citation type="submission" date="2013-01" db="EMBL/GenBank/DDBJ databases">
        <authorList>
            <person name="Harkins D.M."/>
            <person name="Durkin A.S."/>
            <person name="Brinkac L.M."/>
            <person name="Haft D.H."/>
            <person name="Selengut J.D."/>
            <person name="Sanka R."/>
            <person name="DePew J."/>
            <person name="Purushe J."/>
            <person name="Whelen A.C."/>
            <person name="Vinetz J.M."/>
            <person name="Sutton G.G."/>
            <person name="Nierman W.C."/>
            <person name="Fouts D.E."/>
        </authorList>
    </citation>
    <scope>NUCLEOTIDE SEQUENCE [LARGE SCALE GENOMIC DNA]</scope>
    <source>
        <strain evidence="2 3">2007001578</strain>
    </source>
</reference>
<gene>
    <name evidence="2" type="ORF">LEP1GSC035_3782</name>
</gene>
<feature type="domain" description="Thioesterase" evidence="1">
    <location>
        <begin position="2"/>
        <end position="47"/>
    </location>
</feature>
<proteinExistence type="predicted"/>
<dbReference type="SUPFAM" id="SSF54637">
    <property type="entry name" value="Thioesterase/thiol ester dehydrase-isomerase"/>
    <property type="match status" value="1"/>
</dbReference>
<dbReference type="EMBL" id="AHMH02000068">
    <property type="protein sequence ID" value="EMN00984.1"/>
    <property type="molecule type" value="Genomic_DNA"/>
</dbReference>
<evidence type="ECO:0000259" key="1">
    <source>
        <dbReference type="Pfam" id="PF03061"/>
    </source>
</evidence>
<dbReference type="Proteomes" id="UP000012099">
    <property type="component" value="Unassembled WGS sequence"/>
</dbReference>
<evidence type="ECO:0000313" key="3">
    <source>
        <dbReference type="Proteomes" id="UP000012099"/>
    </source>
</evidence>
<protein>
    <submittedName>
        <fullName evidence="2">Thioesterase family protein</fullName>
    </submittedName>
</protein>
<accession>A0ABP2T9M2</accession>
<dbReference type="CDD" id="cd03440">
    <property type="entry name" value="hot_dog"/>
    <property type="match status" value="1"/>
</dbReference>
<organism evidence="2 3">
    <name type="scientific">Leptospira noguchii str. 2007001578</name>
    <dbReference type="NCBI Taxonomy" id="1049974"/>
    <lineage>
        <taxon>Bacteria</taxon>
        <taxon>Pseudomonadati</taxon>
        <taxon>Spirochaetota</taxon>
        <taxon>Spirochaetia</taxon>
        <taxon>Leptospirales</taxon>
        <taxon>Leptospiraceae</taxon>
        <taxon>Leptospira</taxon>
    </lineage>
</organism>
<dbReference type="InterPro" id="IPR006683">
    <property type="entry name" value="Thioestr_dom"/>
</dbReference>
<dbReference type="PANTHER" id="PTHR42856">
    <property type="entry name" value="ACYL-COENZYME A THIOESTERASE PAAI"/>
    <property type="match status" value="1"/>
</dbReference>
<dbReference type="InterPro" id="IPR052723">
    <property type="entry name" value="Acyl-CoA_thioesterase_PaaI"/>
</dbReference>
<dbReference type="Gene3D" id="3.10.129.10">
    <property type="entry name" value="Hotdog Thioesterase"/>
    <property type="match status" value="1"/>
</dbReference>
<name>A0ABP2T9M2_9LEPT</name>
<comment type="caution">
    <text evidence="2">The sequence shown here is derived from an EMBL/GenBank/DDBJ whole genome shotgun (WGS) entry which is preliminary data.</text>
</comment>
<dbReference type="InterPro" id="IPR029069">
    <property type="entry name" value="HotDog_dom_sf"/>
</dbReference>
<sequence>MATASAEIKYRKSVTKGKIKIQSEITNQKRSIVKLRSQVFDKEENLVAELFSTWVIKLT</sequence>
<dbReference type="PANTHER" id="PTHR42856:SF1">
    <property type="entry name" value="ACYL-COENZYME A THIOESTERASE PAAI"/>
    <property type="match status" value="1"/>
</dbReference>
<keyword evidence="3" id="KW-1185">Reference proteome</keyword>
<evidence type="ECO:0000313" key="2">
    <source>
        <dbReference type="EMBL" id="EMN00984.1"/>
    </source>
</evidence>